<organism evidence="2 3">
    <name type="scientific">Streptomyces filamentosus</name>
    <name type="common">Streptomyces roseosporus</name>
    <dbReference type="NCBI Taxonomy" id="67294"/>
    <lineage>
        <taxon>Bacteria</taxon>
        <taxon>Bacillati</taxon>
        <taxon>Actinomycetota</taxon>
        <taxon>Actinomycetes</taxon>
        <taxon>Kitasatosporales</taxon>
        <taxon>Streptomycetaceae</taxon>
        <taxon>Streptomyces</taxon>
    </lineage>
</organism>
<dbReference type="EMBL" id="CP098609">
    <property type="protein sequence ID" value="USC47344.1"/>
    <property type="molecule type" value="Genomic_DNA"/>
</dbReference>
<accession>A0ABY4USP9</accession>
<evidence type="ECO:0000313" key="2">
    <source>
        <dbReference type="EMBL" id="USC47344.1"/>
    </source>
</evidence>
<protein>
    <submittedName>
        <fullName evidence="2">Uncharacterized protein</fullName>
    </submittedName>
</protein>
<proteinExistence type="predicted"/>
<evidence type="ECO:0000313" key="3">
    <source>
        <dbReference type="Proteomes" id="UP001056079"/>
    </source>
</evidence>
<feature type="compositionally biased region" description="Basic and acidic residues" evidence="1">
    <location>
        <begin position="53"/>
        <end position="84"/>
    </location>
</feature>
<feature type="region of interest" description="Disordered" evidence="1">
    <location>
        <begin position="14"/>
        <end position="84"/>
    </location>
</feature>
<gene>
    <name evidence="2" type="ORF">K7395_11600</name>
</gene>
<dbReference type="Proteomes" id="UP001056079">
    <property type="component" value="Chromosome"/>
</dbReference>
<evidence type="ECO:0000256" key="1">
    <source>
        <dbReference type="SAM" id="MobiDB-lite"/>
    </source>
</evidence>
<name>A0ABY4USP9_STRFL</name>
<keyword evidence="3" id="KW-1185">Reference proteome</keyword>
<sequence>MAWDQEWQEIKAAVREREPASTQLNQLAPGGGGGSAPDQATSPARKKAASEAIQKHLEPDVEDHGNDAEESTKKALKEFGPRDGDGWDTAAGLKKAHATWKKQVTALRGRLLYEANGLLKTSIDLRSNDIGIAAGMRPKSNIDSL</sequence>
<dbReference type="RefSeq" id="WP_006127203.1">
    <property type="nucleotide sequence ID" value="NZ_CP098609.1"/>
</dbReference>
<reference evidence="2" key="1">
    <citation type="submission" date="2021-08" db="EMBL/GenBank/DDBJ databases">
        <title>DNA methylation of m4C regulates biosynthesis of daptomycin in Streptomyces roseosporus L30.</title>
        <authorList>
            <person name="Fang J.-L."/>
        </authorList>
    </citation>
    <scope>NUCLEOTIDE SEQUENCE</scope>
    <source>
        <strain evidence="2">L30</strain>
    </source>
</reference>